<dbReference type="PANTHER" id="PTHR33866">
    <property type="entry name" value="S-ADENOSYLMETHIONINE DECARBOXYLASE PROENZYME"/>
    <property type="match status" value="1"/>
</dbReference>
<dbReference type="NCBIfam" id="TIGR03330">
    <property type="entry name" value="SAM_DCase_Bsu"/>
    <property type="match status" value="1"/>
</dbReference>
<gene>
    <name evidence="10" type="primary">speD</name>
    <name evidence="9" type="synonym">speH</name>
    <name evidence="10" type="ORF">CKO28_07560</name>
</gene>
<evidence type="ECO:0000256" key="6">
    <source>
        <dbReference type="ARBA" id="ARBA00023239"/>
    </source>
</evidence>
<dbReference type="InterPro" id="IPR003826">
    <property type="entry name" value="AdoMetDC_fam_prok"/>
</dbReference>
<accession>A0ABS1DBY5</accession>
<evidence type="ECO:0000256" key="9">
    <source>
        <dbReference type="HAMAP-Rule" id="MF_00464"/>
    </source>
</evidence>
<feature type="site" description="Cleavage (non-hydrolytic); by autolysis" evidence="9">
    <location>
        <begin position="125"/>
        <end position="126"/>
    </location>
</feature>
<dbReference type="PANTHER" id="PTHR33866:SF2">
    <property type="entry name" value="S-ADENOSYLMETHIONINE DECARBOXYLASE PROENZYME"/>
    <property type="match status" value="1"/>
</dbReference>
<evidence type="ECO:0000313" key="10">
    <source>
        <dbReference type="EMBL" id="MBK1667890.1"/>
    </source>
</evidence>
<comment type="similarity">
    <text evidence="9">Belongs to the prokaryotic AdoMetDC family. Type 1 subfamily.</text>
</comment>
<comment type="PTM">
    <text evidence="9">Is synthesized initially as an inactive proenzyme. Formation of the active enzyme involves a self-maturation process in which the active site pyruvoyl group is generated from an internal serine residue via an autocatalytic post-translational modification. Two non-identical subunits are generated from the proenzyme in this reaction, and the pyruvate is formed at the N-terminus of the alpha chain, which is derived from the carboxyl end of the proenzyme. The post-translation cleavage follows an unusual pathway, termed non-hydrolytic serinolysis, in which the side chain hydroxyl group of the serine supplies its oxygen atom to form the C-terminus of the beta chain, while the remainder of the serine residue undergoes an oxidative deamination to produce ammonia and the pyruvoyl group blocking the N-terminus of the alpha chain.</text>
</comment>
<keyword evidence="9" id="KW-0949">S-adenosyl-L-methionine</keyword>
<keyword evidence="4 9" id="KW-0620">Polyamine biosynthesis</keyword>
<organism evidence="10 11">
    <name type="scientific">Rhodovibrio sodomensis</name>
    <dbReference type="NCBI Taxonomy" id="1088"/>
    <lineage>
        <taxon>Bacteria</taxon>
        <taxon>Pseudomonadati</taxon>
        <taxon>Pseudomonadota</taxon>
        <taxon>Alphaproteobacteria</taxon>
        <taxon>Rhodospirillales</taxon>
        <taxon>Rhodovibrionaceae</taxon>
        <taxon>Rhodovibrio</taxon>
    </lineage>
</organism>
<dbReference type="HAMAP" id="MF_00464">
    <property type="entry name" value="AdoMetDC_1"/>
    <property type="match status" value="1"/>
</dbReference>
<keyword evidence="1 9" id="KW-0210">Decarboxylase</keyword>
<dbReference type="InterPro" id="IPR016067">
    <property type="entry name" value="S-AdoMet_deCO2ase_core"/>
</dbReference>
<feature type="chain" id="PRO_5044910366" description="S-adenosylmethionine decarboxylase alpha chain" evidence="9">
    <location>
        <begin position="126"/>
        <end position="187"/>
    </location>
</feature>
<evidence type="ECO:0000256" key="5">
    <source>
        <dbReference type="ARBA" id="ARBA00023145"/>
    </source>
</evidence>
<dbReference type="SUPFAM" id="SSF56276">
    <property type="entry name" value="S-adenosylmethionine decarboxylase"/>
    <property type="match status" value="1"/>
</dbReference>
<keyword evidence="6 9" id="KW-0456">Lyase</keyword>
<reference evidence="10 11" key="1">
    <citation type="journal article" date="2020" name="Microorganisms">
        <title>Osmotic Adaptation and Compatible Solute Biosynthesis of Phototrophic Bacteria as Revealed from Genome Analyses.</title>
        <authorList>
            <person name="Imhoff J.F."/>
            <person name="Rahn T."/>
            <person name="Kunzel S."/>
            <person name="Keller A."/>
            <person name="Neulinger S.C."/>
        </authorList>
    </citation>
    <scope>NUCLEOTIDE SEQUENCE [LARGE SCALE GENOMIC DNA]</scope>
    <source>
        <strain evidence="10 11">DSM 9895</strain>
    </source>
</reference>
<keyword evidence="2 9" id="KW-0068">Autocatalytic cleavage</keyword>
<keyword evidence="3 9" id="KW-0745">Spermidine biosynthesis</keyword>
<feature type="active site" description="Proton donor; for catalytic activity" evidence="9">
    <location>
        <position position="146"/>
    </location>
</feature>
<comment type="function">
    <text evidence="9">Catalyzes the decarboxylation of S-adenosylmethionine to S-adenosylmethioninamine (dcAdoMet), the propylamine donor required for the synthesis of the polyamines spermine and spermidine from the diamine putrescine.</text>
</comment>
<evidence type="ECO:0000256" key="4">
    <source>
        <dbReference type="ARBA" id="ARBA00023115"/>
    </source>
</evidence>
<dbReference type="InterPro" id="IPR017716">
    <property type="entry name" value="S-AdoMet_deCOase_pro-enz"/>
</dbReference>
<dbReference type="Proteomes" id="UP001296873">
    <property type="component" value="Unassembled WGS sequence"/>
</dbReference>
<evidence type="ECO:0000256" key="3">
    <source>
        <dbReference type="ARBA" id="ARBA00023066"/>
    </source>
</evidence>
<comment type="caution">
    <text evidence="10">The sequence shown here is derived from an EMBL/GenBank/DDBJ whole genome shotgun (WGS) entry which is preliminary data.</text>
</comment>
<feature type="chain" id="PRO_5044910365" description="S-adenosylmethionine decarboxylase beta chain" evidence="9">
    <location>
        <begin position="1"/>
        <end position="125"/>
    </location>
</feature>
<dbReference type="EC" id="4.1.1.50" evidence="9"/>
<comment type="cofactor">
    <cofactor evidence="9">
        <name>pyruvate</name>
        <dbReference type="ChEBI" id="CHEBI:15361"/>
    </cofactor>
    <text evidence="9">Binds 1 pyruvoyl group covalently per subunit.</text>
</comment>
<name>A0ABS1DBY5_9PROT</name>
<dbReference type="EMBL" id="NRRL01000013">
    <property type="protein sequence ID" value="MBK1667890.1"/>
    <property type="molecule type" value="Genomic_DNA"/>
</dbReference>
<dbReference type="Pfam" id="PF02675">
    <property type="entry name" value="AdoMet_dc"/>
    <property type="match status" value="1"/>
</dbReference>
<feature type="active site" description="Schiff-base intermediate with substrate; via pyruvic acid" evidence="9">
    <location>
        <position position="126"/>
    </location>
</feature>
<evidence type="ECO:0000256" key="8">
    <source>
        <dbReference type="ARBA" id="ARBA00023317"/>
    </source>
</evidence>
<comment type="pathway">
    <text evidence="9">Amine and polyamine biosynthesis; S-adenosylmethioninamine biosynthesis; S-adenosylmethioninamine from S-adenosyl-L-methionine: step 1/1.</text>
</comment>
<protein>
    <recommendedName>
        <fullName evidence="9">S-adenosylmethionine decarboxylase proenzyme</fullName>
        <shortName evidence="9">AdoMetDC</shortName>
        <shortName evidence="9">SAMDC</shortName>
        <ecNumber evidence="9">4.1.1.50</ecNumber>
    </recommendedName>
    <component>
        <recommendedName>
            <fullName evidence="9">S-adenosylmethionine decarboxylase beta chain</fullName>
        </recommendedName>
    </component>
    <component>
        <recommendedName>
            <fullName evidence="9">S-adenosylmethionine decarboxylase alpha chain</fullName>
        </recommendedName>
    </component>
</protein>
<evidence type="ECO:0000313" key="11">
    <source>
        <dbReference type="Proteomes" id="UP001296873"/>
    </source>
</evidence>
<evidence type="ECO:0000256" key="1">
    <source>
        <dbReference type="ARBA" id="ARBA00022793"/>
    </source>
</evidence>
<keyword evidence="8 9" id="KW-0670">Pyruvate</keyword>
<feature type="modified residue" description="Pyruvic acid (Ser); by autocatalysis" evidence="9">
    <location>
        <position position="126"/>
    </location>
</feature>
<comment type="catalytic activity">
    <reaction evidence="9">
        <text>S-adenosyl-L-methionine + H(+) = S-adenosyl 3-(methylsulfanyl)propylamine + CO2</text>
        <dbReference type="Rhea" id="RHEA:15981"/>
        <dbReference type="ChEBI" id="CHEBI:15378"/>
        <dbReference type="ChEBI" id="CHEBI:16526"/>
        <dbReference type="ChEBI" id="CHEBI:57443"/>
        <dbReference type="ChEBI" id="CHEBI:59789"/>
        <dbReference type="EC" id="4.1.1.50"/>
    </reaction>
</comment>
<evidence type="ECO:0000256" key="7">
    <source>
        <dbReference type="ARBA" id="ARBA00023270"/>
    </source>
</evidence>
<dbReference type="Gene3D" id="3.60.90.10">
    <property type="entry name" value="S-adenosylmethionine decarboxylase"/>
    <property type="match status" value="1"/>
</dbReference>
<keyword evidence="7 9" id="KW-0704">Schiff base</keyword>
<keyword evidence="5 9" id="KW-0865">Zymogen</keyword>
<proteinExistence type="inferred from homology"/>
<sequence length="187" mass="20097">MNSDAFPSDAQAEIYRFPHEGEAAVEQTAQRQAAVHPAPVQPVEGYGADTASDENADHFITRDGKTYAGTHLIIDVYGGSRLDDIEHIRQMMHDAVTAAGATLLHTHLHHFTPNGGVSGVAVLAESHISIHTWPERDYGALDVFMCGDSAPEKAVEVIREAFQPSHLAVDTHLRGDEVDAAPARSAG</sequence>
<evidence type="ECO:0000256" key="2">
    <source>
        <dbReference type="ARBA" id="ARBA00022813"/>
    </source>
</evidence>
<feature type="active site" description="Proton acceptor; for processing activity" evidence="9">
    <location>
        <position position="131"/>
    </location>
</feature>
<keyword evidence="11" id="KW-1185">Reference proteome</keyword>
<comment type="subunit">
    <text evidence="9">Heterotetramer of two alpha and two beta chains arranged as a dimer of alpha/beta heterodimers.</text>
</comment>